<dbReference type="KEGG" id="sclf:BB341_27970"/>
<evidence type="ECO:0000256" key="2">
    <source>
        <dbReference type="ARBA" id="ARBA00022741"/>
    </source>
</evidence>
<keyword evidence="1" id="KW-0436">Ligase</keyword>
<evidence type="ECO:0000313" key="7">
    <source>
        <dbReference type="Proteomes" id="UP000002357"/>
    </source>
</evidence>
<evidence type="ECO:0000256" key="1">
    <source>
        <dbReference type="ARBA" id="ARBA00022598"/>
    </source>
</evidence>
<accession>B5GN79</accession>
<evidence type="ECO:0000256" key="3">
    <source>
        <dbReference type="ARBA" id="ARBA00022840"/>
    </source>
</evidence>
<reference evidence="6 7" key="1">
    <citation type="journal article" date="2010" name="Genome Biol. Evol.">
        <title>The sequence of a 1.8-mb bacterial linear plasmid reveals a rich evolutionary reservoir of secondary metabolic pathways.</title>
        <authorList>
            <person name="Medema M.H."/>
            <person name="Trefzer A."/>
            <person name="Kovalchuk A."/>
            <person name="van den Berg M."/>
            <person name="Mueller U."/>
            <person name="Heijne W."/>
            <person name="Wu L."/>
            <person name="Alam M.T."/>
            <person name="Ronning C.M."/>
            <person name="Nierman W.C."/>
            <person name="Bovenberg R.A.L."/>
            <person name="Breitling R."/>
            <person name="Takano E."/>
        </authorList>
    </citation>
    <scope>NUCLEOTIDE SEQUENCE [LARGE SCALE GENOMIC DNA]</scope>
    <source>
        <strain evidence="7">ATCC 27064 / DSM 738 / JCM 4710 / NBRC 13307 / NCIMB 12785 / NRRL 3585 / VKM Ac-602</strain>
        <plasmid evidence="6">pSCL4</plasmid>
    </source>
</reference>
<name>B5GN79_STRCL</name>
<dbReference type="OrthoDB" id="24041at2"/>
<dbReference type="EMBL" id="CM000914">
    <property type="protein sequence ID" value="EFG04236.2"/>
    <property type="molecule type" value="Genomic_DNA"/>
</dbReference>
<dbReference type="eggNOG" id="COG0189">
    <property type="taxonomic scope" value="Bacteria"/>
</dbReference>
<dbReference type="InterPro" id="IPR052032">
    <property type="entry name" value="ATP-dep_AA_Ligase"/>
</dbReference>
<keyword evidence="6" id="KW-0614">Plasmid</keyword>
<evidence type="ECO:0000256" key="5">
    <source>
        <dbReference type="SAM" id="MobiDB-lite"/>
    </source>
</evidence>
<dbReference type="AlphaFoldDB" id="B5GN79"/>
<geneLocation type="plasmid" evidence="6 7">
    <name>pSCL4</name>
</geneLocation>
<dbReference type="GeneID" id="93733862"/>
<dbReference type="PANTHER" id="PTHR43585">
    <property type="entry name" value="FUMIPYRROLE BIOSYNTHESIS PROTEIN C"/>
    <property type="match status" value="1"/>
</dbReference>
<dbReference type="Proteomes" id="UP000002357">
    <property type="component" value="Plasmid pSCL4"/>
</dbReference>
<dbReference type="RefSeq" id="WP_003953198.1">
    <property type="nucleotide sequence ID" value="NZ_CM000914.1"/>
</dbReference>
<dbReference type="SUPFAM" id="SSF56059">
    <property type="entry name" value="Glutathione synthetase ATP-binding domain-like"/>
    <property type="match status" value="1"/>
</dbReference>
<dbReference type="GO" id="GO:0005524">
    <property type="term" value="F:ATP binding"/>
    <property type="evidence" value="ECO:0007669"/>
    <property type="project" value="UniProtKB-UniRule"/>
</dbReference>
<dbReference type="InterPro" id="IPR011761">
    <property type="entry name" value="ATP-grasp"/>
</dbReference>
<proteinExistence type="predicted"/>
<dbReference type="PROSITE" id="PS50975">
    <property type="entry name" value="ATP_GRASP"/>
    <property type="match status" value="1"/>
</dbReference>
<feature type="region of interest" description="Disordered" evidence="5">
    <location>
        <begin position="1"/>
        <end position="62"/>
    </location>
</feature>
<dbReference type="GO" id="GO:0046872">
    <property type="term" value="F:metal ion binding"/>
    <property type="evidence" value="ECO:0007669"/>
    <property type="project" value="InterPro"/>
</dbReference>
<evidence type="ECO:0000256" key="4">
    <source>
        <dbReference type="PROSITE-ProRule" id="PRU00409"/>
    </source>
</evidence>
<sequence length="522" mass="55665">MPGTGADRAGSTDREEREENEQDEQAGWEYTGEYPGGEGSIPDDGYGDDADGDRYGDGDGYGGGGGGTVVLVDPYTAARGFPEALAAAGARVVRLRSTPRPLAVFRHAVDPFPYADDLVHDGDLPALVARLRRAGTVAVIPGSEIGVELADALAEALALPTANGTARSAARRDKYLQIERLRAAGVPTTRQLLVRTEAELIRWHKETGRTVVLKPLRGAAGEGVHFCDTPEQSAAALRTLRELRLTTEDPHGGVVAQEYLTGTEYVLNTVSRDGVHHLTDAWRTERVSANGNRDLCVSHVLLSGGYPGLAELFRYGRRVLDALGVRHGPAHLEIKTTPDGPRLVEAGIRSSGGGLPLFAREAIGAGQIEWTVDALLRPGRFHARAGRPYARRTAFAWAGLVSPVAGRLDHYRGLDAIRALDSFRDLTLWVRPGGILTPTVDDTGYPGAVTLAHPVEDILLRDLLTVRHLDGPHLYALSASAVSPAMSATSAMTPSGSGTRGGGADRGSARRTSCHRRQGDDF</sequence>
<organism evidence="6 7">
    <name type="scientific">Streptomyces clavuligerus</name>
    <dbReference type="NCBI Taxonomy" id="1901"/>
    <lineage>
        <taxon>Bacteria</taxon>
        <taxon>Bacillati</taxon>
        <taxon>Actinomycetota</taxon>
        <taxon>Actinomycetes</taxon>
        <taxon>Kitasatosporales</taxon>
        <taxon>Streptomycetaceae</taxon>
        <taxon>Streptomyces</taxon>
    </lineage>
</organism>
<feature type="region of interest" description="Disordered" evidence="5">
    <location>
        <begin position="488"/>
        <end position="522"/>
    </location>
</feature>
<protein>
    <submittedName>
        <fullName evidence="6">Biotin carboxylase</fullName>
    </submittedName>
</protein>
<dbReference type="PANTHER" id="PTHR43585:SF2">
    <property type="entry name" value="ATP-GRASP ENZYME FSQD"/>
    <property type="match status" value="1"/>
</dbReference>
<dbReference type="Pfam" id="PF13535">
    <property type="entry name" value="ATP-grasp_4"/>
    <property type="match status" value="1"/>
</dbReference>
<keyword evidence="3 4" id="KW-0067">ATP-binding</keyword>
<dbReference type="GO" id="GO:0016874">
    <property type="term" value="F:ligase activity"/>
    <property type="evidence" value="ECO:0007669"/>
    <property type="project" value="UniProtKB-KW"/>
</dbReference>
<gene>
    <name evidence="6" type="ORF">SCLAV_p0749</name>
</gene>
<dbReference type="Gene3D" id="3.30.470.20">
    <property type="entry name" value="ATP-grasp fold, B domain"/>
    <property type="match status" value="1"/>
</dbReference>
<keyword evidence="2 4" id="KW-0547">Nucleotide-binding</keyword>
<evidence type="ECO:0000313" key="6">
    <source>
        <dbReference type="EMBL" id="EFG04236.2"/>
    </source>
</evidence>
<keyword evidence="7" id="KW-1185">Reference proteome</keyword>